<dbReference type="EMBL" id="KZ995108">
    <property type="protein sequence ID" value="RKO91350.1"/>
    <property type="molecule type" value="Genomic_DNA"/>
</dbReference>
<evidence type="ECO:0000313" key="3">
    <source>
        <dbReference type="Proteomes" id="UP000269721"/>
    </source>
</evidence>
<dbReference type="AlphaFoldDB" id="A0A4P9WJN1"/>
<reference evidence="3" key="1">
    <citation type="journal article" date="2018" name="Nat. Microbiol.">
        <title>Leveraging single-cell genomics to expand the fungal tree of life.</title>
        <authorList>
            <person name="Ahrendt S.R."/>
            <person name="Quandt C.A."/>
            <person name="Ciobanu D."/>
            <person name="Clum A."/>
            <person name="Salamov A."/>
            <person name="Andreopoulos B."/>
            <person name="Cheng J.F."/>
            <person name="Woyke T."/>
            <person name="Pelin A."/>
            <person name="Henrissat B."/>
            <person name="Reynolds N.K."/>
            <person name="Benny G.L."/>
            <person name="Smith M.E."/>
            <person name="James T.Y."/>
            <person name="Grigoriev I.V."/>
        </authorList>
    </citation>
    <scope>NUCLEOTIDE SEQUENCE [LARGE SCALE GENOMIC DNA]</scope>
</reference>
<dbReference type="Proteomes" id="UP000269721">
    <property type="component" value="Unassembled WGS sequence"/>
</dbReference>
<organism evidence="2 3">
    <name type="scientific">Blyttiomyces helicus</name>
    <dbReference type="NCBI Taxonomy" id="388810"/>
    <lineage>
        <taxon>Eukaryota</taxon>
        <taxon>Fungi</taxon>
        <taxon>Fungi incertae sedis</taxon>
        <taxon>Chytridiomycota</taxon>
        <taxon>Chytridiomycota incertae sedis</taxon>
        <taxon>Chytridiomycetes</taxon>
        <taxon>Chytridiomycetes incertae sedis</taxon>
        <taxon>Blyttiomyces</taxon>
    </lineage>
</organism>
<protein>
    <submittedName>
        <fullName evidence="2">Uncharacterized protein</fullName>
    </submittedName>
</protein>
<name>A0A4P9WJN1_9FUNG</name>
<accession>A0A4P9WJN1</accession>
<evidence type="ECO:0000313" key="2">
    <source>
        <dbReference type="EMBL" id="RKO91350.1"/>
    </source>
</evidence>
<feature type="region of interest" description="Disordered" evidence="1">
    <location>
        <begin position="1"/>
        <end position="33"/>
    </location>
</feature>
<proteinExistence type="predicted"/>
<gene>
    <name evidence="2" type="ORF">BDK51DRAFT_26134</name>
</gene>
<sequence>MVKQLDNLSKPAARPGSAKKKTQGPARPPEGPQSVLVTHQFSYDLYHIFLFLSFGRLKAFILTAWLASSIPTIVRSTKSPPSPPSSSASSLLQLLKVSLSQITLLSCWMVAMRGGRERGKEGCTSLGKDDRGQLGIPRLHEILNRIQSPNLNRSNVVEMYPPIGVLHIDDSGDVRELGMALFPTLDEEPINAPHHGCSDASSFIQEIGDGLGARDQVGEAVHLVCDLARRGWRALRTSKVWKGGKECKEESKGKVESGESKESFSLRMKHKLLSPFLRLQPEESISDVMLKVVGFEEFNITRPPPSLHLKLRKQQTLRVVLWVPVKIRNHSIGKDQHRQCGNNVSAYVFLLYGGAVRAILDNEIAGEAVGANNMRLEVLMLSLAEGGCLCSFENKHPNCYRKKLVVPHQAPSSCQAGGGEQTGTGPGLGIQQLDMDSEQAIILSDEVENYETVRRGEEAAVCERCGEGAGEEEEIADA</sequence>
<evidence type="ECO:0000256" key="1">
    <source>
        <dbReference type="SAM" id="MobiDB-lite"/>
    </source>
</evidence>
<keyword evidence="3" id="KW-1185">Reference proteome</keyword>